<name>A0A2P4SV28_BAMTH</name>
<feature type="signal peptide" evidence="1">
    <location>
        <begin position="1"/>
        <end position="29"/>
    </location>
</feature>
<protein>
    <submittedName>
        <fullName evidence="2">Uncharacterized protein</fullName>
    </submittedName>
</protein>
<feature type="non-terminal residue" evidence="2">
    <location>
        <position position="1"/>
    </location>
</feature>
<feature type="chain" id="PRO_5015138303" evidence="1">
    <location>
        <begin position="30"/>
        <end position="54"/>
    </location>
</feature>
<dbReference type="AlphaFoldDB" id="A0A2P4SV28"/>
<proteinExistence type="predicted"/>
<evidence type="ECO:0000313" key="3">
    <source>
        <dbReference type="Proteomes" id="UP000237246"/>
    </source>
</evidence>
<reference evidence="2 3" key="1">
    <citation type="submission" date="2018-01" db="EMBL/GenBank/DDBJ databases">
        <title>Comparison of the Chinese Bamboo Partridge and Red Junglefowl genome sequences highlights the importance of demography in genome evolution.</title>
        <authorList>
            <person name="Tiley G.P."/>
            <person name="Kimball R.T."/>
            <person name="Braun E.L."/>
            <person name="Burleigh J.G."/>
        </authorList>
    </citation>
    <scope>NUCLEOTIDE SEQUENCE [LARGE SCALE GENOMIC DNA]</scope>
    <source>
        <strain evidence="2">RTK389</strain>
        <tissue evidence="2">Blood</tissue>
    </source>
</reference>
<gene>
    <name evidence="2" type="ORF">CIB84_008306</name>
</gene>
<dbReference type="Proteomes" id="UP000237246">
    <property type="component" value="Unassembled WGS sequence"/>
</dbReference>
<evidence type="ECO:0000313" key="2">
    <source>
        <dbReference type="EMBL" id="POI27943.1"/>
    </source>
</evidence>
<keyword evidence="3" id="KW-1185">Reference proteome</keyword>
<evidence type="ECO:0000256" key="1">
    <source>
        <dbReference type="SAM" id="SignalP"/>
    </source>
</evidence>
<accession>A0A2P4SV28</accession>
<sequence length="54" mass="5546">GRAGVGHGLLRSLTAALPFLLFLQAPVQLLPSSCDHPSLQESMATAHPAQVGSP</sequence>
<keyword evidence="1" id="KW-0732">Signal</keyword>
<dbReference type="EMBL" id="PPHD01021506">
    <property type="protein sequence ID" value="POI27943.1"/>
    <property type="molecule type" value="Genomic_DNA"/>
</dbReference>
<organism evidence="2 3">
    <name type="scientific">Bambusicola thoracicus</name>
    <name type="common">Chinese bamboo-partridge</name>
    <name type="synonym">Perdix thoracica</name>
    <dbReference type="NCBI Taxonomy" id="9083"/>
    <lineage>
        <taxon>Eukaryota</taxon>
        <taxon>Metazoa</taxon>
        <taxon>Chordata</taxon>
        <taxon>Craniata</taxon>
        <taxon>Vertebrata</taxon>
        <taxon>Euteleostomi</taxon>
        <taxon>Archelosauria</taxon>
        <taxon>Archosauria</taxon>
        <taxon>Dinosauria</taxon>
        <taxon>Saurischia</taxon>
        <taxon>Theropoda</taxon>
        <taxon>Coelurosauria</taxon>
        <taxon>Aves</taxon>
        <taxon>Neognathae</taxon>
        <taxon>Galloanserae</taxon>
        <taxon>Galliformes</taxon>
        <taxon>Phasianidae</taxon>
        <taxon>Perdicinae</taxon>
        <taxon>Bambusicola</taxon>
    </lineage>
</organism>
<comment type="caution">
    <text evidence="2">The sequence shown here is derived from an EMBL/GenBank/DDBJ whole genome shotgun (WGS) entry which is preliminary data.</text>
</comment>